<gene>
    <name evidence="5" type="ORF">QN277_020896</name>
</gene>
<evidence type="ECO:0000256" key="2">
    <source>
        <dbReference type="ARBA" id="ARBA00008466"/>
    </source>
</evidence>
<evidence type="ECO:0000313" key="5">
    <source>
        <dbReference type="EMBL" id="KAK4272324.1"/>
    </source>
</evidence>
<comment type="similarity">
    <text evidence="2">Belongs to the eukaryotic AdoMetDC family.</text>
</comment>
<dbReference type="SUPFAM" id="SSF56276">
    <property type="entry name" value="S-adenosylmethionine decarboxylase"/>
    <property type="match status" value="1"/>
</dbReference>
<protein>
    <submittedName>
        <fullName evidence="5">Uncharacterized protein</fullName>
    </submittedName>
</protein>
<comment type="pathway">
    <text evidence="1">Amine and polyamine biosynthesis; S-adenosylmethioninamine biosynthesis; S-adenosylmethioninamine from S-adenosyl-L-methionine: step 1/1.</text>
</comment>
<dbReference type="InterPro" id="IPR048283">
    <property type="entry name" value="AdoMetDC-like"/>
</dbReference>
<evidence type="ECO:0000256" key="4">
    <source>
        <dbReference type="ARBA" id="ARBA00023115"/>
    </source>
</evidence>
<accession>A0AAE1JQK4</accession>
<dbReference type="Proteomes" id="UP001293593">
    <property type="component" value="Unassembled WGS sequence"/>
</dbReference>
<dbReference type="GO" id="GO:0006597">
    <property type="term" value="P:spermine biosynthetic process"/>
    <property type="evidence" value="ECO:0007669"/>
    <property type="project" value="TreeGrafter"/>
</dbReference>
<dbReference type="GO" id="GO:0004014">
    <property type="term" value="F:adenosylmethionine decarboxylase activity"/>
    <property type="evidence" value="ECO:0007669"/>
    <property type="project" value="InterPro"/>
</dbReference>
<reference evidence="5" key="1">
    <citation type="submission" date="2023-10" db="EMBL/GenBank/DDBJ databases">
        <title>Chromosome-level genome of the transformable northern wattle, Acacia crassicarpa.</title>
        <authorList>
            <person name="Massaro I."/>
            <person name="Sinha N.R."/>
            <person name="Poethig S."/>
            <person name="Leichty A.R."/>
        </authorList>
    </citation>
    <scope>NUCLEOTIDE SEQUENCE</scope>
    <source>
        <strain evidence="5">Acra3RX</strain>
        <tissue evidence="5">Leaf</tissue>
    </source>
</reference>
<evidence type="ECO:0000256" key="3">
    <source>
        <dbReference type="ARBA" id="ARBA00023066"/>
    </source>
</evidence>
<dbReference type="AlphaFoldDB" id="A0AAE1JQK4"/>
<dbReference type="Pfam" id="PF01536">
    <property type="entry name" value="SAM_decarbox"/>
    <property type="match status" value="1"/>
</dbReference>
<keyword evidence="6" id="KW-1185">Reference proteome</keyword>
<dbReference type="EMBL" id="JAWXYG010000005">
    <property type="protein sequence ID" value="KAK4272324.1"/>
    <property type="molecule type" value="Genomic_DNA"/>
</dbReference>
<dbReference type="InterPro" id="IPR016067">
    <property type="entry name" value="S-AdoMet_deCO2ase_core"/>
</dbReference>
<dbReference type="GO" id="GO:0008295">
    <property type="term" value="P:spermidine biosynthetic process"/>
    <property type="evidence" value="ECO:0007669"/>
    <property type="project" value="UniProtKB-KW"/>
</dbReference>
<sequence>MCMTGFDRDKAPVFYKNQSSFVAHMTVKSGIINILPDSQICDVEFDPCGYSMNSVENFVVSTIHVTLEDGFSYATFEIVGYDLKALNLKQLVLRVFTCFEPMEFSVAVHVDFASKTFEELCMYMEF</sequence>
<proteinExistence type="inferred from homology"/>
<dbReference type="GO" id="GO:0005829">
    <property type="term" value="C:cytosol"/>
    <property type="evidence" value="ECO:0007669"/>
    <property type="project" value="TreeGrafter"/>
</dbReference>
<evidence type="ECO:0000313" key="6">
    <source>
        <dbReference type="Proteomes" id="UP001293593"/>
    </source>
</evidence>
<organism evidence="5 6">
    <name type="scientific">Acacia crassicarpa</name>
    <name type="common">northern wattle</name>
    <dbReference type="NCBI Taxonomy" id="499986"/>
    <lineage>
        <taxon>Eukaryota</taxon>
        <taxon>Viridiplantae</taxon>
        <taxon>Streptophyta</taxon>
        <taxon>Embryophyta</taxon>
        <taxon>Tracheophyta</taxon>
        <taxon>Spermatophyta</taxon>
        <taxon>Magnoliopsida</taxon>
        <taxon>eudicotyledons</taxon>
        <taxon>Gunneridae</taxon>
        <taxon>Pentapetalae</taxon>
        <taxon>rosids</taxon>
        <taxon>fabids</taxon>
        <taxon>Fabales</taxon>
        <taxon>Fabaceae</taxon>
        <taxon>Caesalpinioideae</taxon>
        <taxon>mimosoid clade</taxon>
        <taxon>Acacieae</taxon>
        <taxon>Acacia</taxon>
    </lineage>
</organism>
<keyword evidence="3" id="KW-0745">Spermidine biosynthesis</keyword>
<dbReference type="Gene3D" id="3.60.90.10">
    <property type="entry name" value="S-adenosylmethionine decarboxylase"/>
    <property type="match status" value="1"/>
</dbReference>
<keyword evidence="4" id="KW-0620">Polyamine biosynthesis</keyword>
<evidence type="ECO:0000256" key="1">
    <source>
        <dbReference type="ARBA" id="ARBA00004911"/>
    </source>
</evidence>
<name>A0AAE1JQK4_9FABA</name>
<dbReference type="PANTHER" id="PTHR11570:SF15">
    <property type="entry name" value="S-ADENOSYLMETHIONINE DECARBOXYLASE PROENZYME 3"/>
    <property type="match status" value="1"/>
</dbReference>
<dbReference type="PANTHER" id="PTHR11570">
    <property type="entry name" value="S-ADENOSYLMETHIONINE DECARBOXYLASE"/>
    <property type="match status" value="1"/>
</dbReference>
<comment type="caution">
    <text evidence="5">The sequence shown here is derived from an EMBL/GenBank/DDBJ whole genome shotgun (WGS) entry which is preliminary data.</text>
</comment>